<proteinExistence type="predicted"/>
<organism evidence="1 2">
    <name type="scientific">Homarus americanus</name>
    <name type="common">American lobster</name>
    <dbReference type="NCBI Taxonomy" id="6706"/>
    <lineage>
        <taxon>Eukaryota</taxon>
        <taxon>Metazoa</taxon>
        <taxon>Ecdysozoa</taxon>
        <taxon>Arthropoda</taxon>
        <taxon>Crustacea</taxon>
        <taxon>Multicrustacea</taxon>
        <taxon>Malacostraca</taxon>
        <taxon>Eumalacostraca</taxon>
        <taxon>Eucarida</taxon>
        <taxon>Decapoda</taxon>
        <taxon>Pleocyemata</taxon>
        <taxon>Astacidea</taxon>
        <taxon>Nephropoidea</taxon>
        <taxon>Nephropidae</taxon>
        <taxon>Homarus</taxon>
    </lineage>
</organism>
<dbReference type="AlphaFoldDB" id="A0A8J5MPL6"/>
<sequence length="68" mass="7931">MQGQDKRHFASLLKSNSVPFLMQKRYFASLLKSPWYSSPDLHDDQEKRSHSSLFQDLPLIQPTMFSST</sequence>
<dbReference type="EMBL" id="JAHLQT010033941">
    <property type="protein sequence ID" value="KAG7159064.1"/>
    <property type="molecule type" value="Genomic_DNA"/>
</dbReference>
<comment type="caution">
    <text evidence="1">The sequence shown here is derived from an EMBL/GenBank/DDBJ whole genome shotgun (WGS) entry which is preliminary data.</text>
</comment>
<accession>A0A8J5MPL6</accession>
<keyword evidence="2" id="KW-1185">Reference proteome</keyword>
<gene>
    <name evidence="1" type="ORF">Hamer_G027462</name>
</gene>
<evidence type="ECO:0000313" key="1">
    <source>
        <dbReference type="EMBL" id="KAG7159064.1"/>
    </source>
</evidence>
<reference evidence="1" key="1">
    <citation type="journal article" date="2021" name="Sci. Adv.">
        <title>The American lobster genome reveals insights on longevity, neural, and immune adaptations.</title>
        <authorList>
            <person name="Polinski J.M."/>
            <person name="Zimin A.V."/>
            <person name="Clark K.F."/>
            <person name="Kohn A.B."/>
            <person name="Sadowski N."/>
            <person name="Timp W."/>
            <person name="Ptitsyn A."/>
            <person name="Khanna P."/>
            <person name="Romanova D.Y."/>
            <person name="Williams P."/>
            <person name="Greenwood S.J."/>
            <person name="Moroz L.L."/>
            <person name="Walt D.R."/>
            <person name="Bodnar A.G."/>
        </authorList>
    </citation>
    <scope>NUCLEOTIDE SEQUENCE</scope>
    <source>
        <strain evidence="1">GMGI-L3</strain>
    </source>
</reference>
<name>A0A8J5MPL6_HOMAM</name>
<evidence type="ECO:0000313" key="2">
    <source>
        <dbReference type="Proteomes" id="UP000747542"/>
    </source>
</evidence>
<dbReference type="Proteomes" id="UP000747542">
    <property type="component" value="Unassembled WGS sequence"/>
</dbReference>
<protein>
    <submittedName>
        <fullName evidence="1">Uncharacterized protein</fullName>
    </submittedName>
</protein>